<evidence type="ECO:0000256" key="6">
    <source>
        <dbReference type="ARBA" id="ARBA00022475"/>
    </source>
</evidence>
<evidence type="ECO:0000256" key="2">
    <source>
        <dbReference type="ARBA" id="ARBA00008224"/>
    </source>
</evidence>
<evidence type="ECO:0000256" key="1">
    <source>
        <dbReference type="ARBA" id="ARBA00004429"/>
    </source>
</evidence>
<keyword evidence="11 15" id="KW-1133">Transmembrane helix</keyword>
<evidence type="ECO:0000256" key="12">
    <source>
        <dbReference type="ARBA" id="ARBA00023136"/>
    </source>
</evidence>
<sequence>MDRTADRTTAPTDAGTRSTARRGLAAAAGAIGAAFLASLCCVGPLAFVAFGVGAGFASTFEPLRPVFTFLTVALLAVGFYVVYGKKPAAADVATGAACAPDGTCAVPRTPRDRTRDKVLLWIAAVVALVFLTFPRWSLLLV</sequence>
<dbReference type="AlphaFoldDB" id="A0AA37QF76"/>
<comment type="subcellular location">
    <subcellularLocation>
        <location evidence="1">Cell inner membrane</location>
        <topology evidence="1">Multi-pass membrane protein</topology>
    </subcellularLocation>
</comment>
<evidence type="ECO:0000256" key="8">
    <source>
        <dbReference type="ARBA" id="ARBA00022692"/>
    </source>
</evidence>
<feature type="transmembrane region" description="Helical" evidence="15">
    <location>
        <begin position="63"/>
        <end position="83"/>
    </location>
</feature>
<evidence type="ECO:0000256" key="3">
    <source>
        <dbReference type="ARBA" id="ARBA00017053"/>
    </source>
</evidence>
<protein>
    <recommendedName>
        <fullName evidence="3">Mercuric transport protein MerT</fullName>
    </recommendedName>
    <alternativeName>
        <fullName evidence="13">Mercury ion transport protein</fullName>
    </alternativeName>
</protein>
<organism evidence="16 17">
    <name type="scientific">Roseisolibacter agri</name>
    <dbReference type="NCBI Taxonomy" id="2014610"/>
    <lineage>
        <taxon>Bacteria</taxon>
        <taxon>Pseudomonadati</taxon>
        <taxon>Gemmatimonadota</taxon>
        <taxon>Gemmatimonadia</taxon>
        <taxon>Gemmatimonadales</taxon>
        <taxon>Gemmatimonadaceae</taxon>
        <taxon>Roseisolibacter</taxon>
    </lineage>
</organism>
<dbReference type="EMBL" id="BRXS01000003">
    <property type="protein sequence ID" value="GLC25275.1"/>
    <property type="molecule type" value="Genomic_DNA"/>
</dbReference>
<evidence type="ECO:0000256" key="15">
    <source>
        <dbReference type="SAM" id="Phobius"/>
    </source>
</evidence>
<evidence type="ECO:0000256" key="4">
    <source>
        <dbReference type="ARBA" id="ARBA00022448"/>
    </source>
</evidence>
<dbReference type="Gene3D" id="1.10.287.910">
    <property type="entry name" value="bacterial mercury transporter, merf"/>
    <property type="match status" value="1"/>
</dbReference>
<keyword evidence="8 15" id="KW-0812">Transmembrane</keyword>
<keyword evidence="9" id="KW-0479">Metal-binding</keyword>
<evidence type="ECO:0000256" key="13">
    <source>
        <dbReference type="ARBA" id="ARBA00030934"/>
    </source>
</evidence>
<dbReference type="GO" id="GO:0015097">
    <property type="term" value="F:mercury ion transmembrane transporter activity"/>
    <property type="evidence" value="ECO:0007669"/>
    <property type="project" value="InterPro"/>
</dbReference>
<evidence type="ECO:0000313" key="17">
    <source>
        <dbReference type="Proteomes" id="UP001161325"/>
    </source>
</evidence>
<keyword evidence="10" id="KW-0476">Mercury</keyword>
<evidence type="ECO:0000256" key="10">
    <source>
        <dbReference type="ARBA" id="ARBA00022914"/>
    </source>
</evidence>
<name>A0AA37QF76_9BACT</name>
<accession>A0AA37QF76</accession>
<feature type="transmembrane region" description="Helical" evidence="15">
    <location>
        <begin position="118"/>
        <end position="138"/>
    </location>
</feature>
<dbReference type="Pfam" id="PF02411">
    <property type="entry name" value="MerT"/>
    <property type="match status" value="1"/>
</dbReference>
<keyword evidence="12 15" id="KW-0472">Membrane</keyword>
<evidence type="ECO:0000313" key="16">
    <source>
        <dbReference type="EMBL" id="GLC25275.1"/>
    </source>
</evidence>
<dbReference type="Proteomes" id="UP001161325">
    <property type="component" value="Unassembled WGS sequence"/>
</dbReference>
<keyword evidence="7" id="KW-0997">Cell inner membrane</keyword>
<comment type="function">
    <text evidence="14">Involved in mercury resistance. Probably transfers a mercuric ion from the periplasmic Hg(2+)-binding protein MerP to the cytoplasmic mercuric reductase MerA.</text>
</comment>
<comment type="caution">
    <text evidence="16">The sequence shown here is derived from an EMBL/GenBank/DDBJ whole genome shotgun (WGS) entry which is preliminary data.</text>
</comment>
<feature type="transmembrane region" description="Helical" evidence="15">
    <location>
        <begin position="24"/>
        <end position="57"/>
    </location>
</feature>
<evidence type="ECO:0000256" key="9">
    <source>
        <dbReference type="ARBA" id="ARBA00022723"/>
    </source>
</evidence>
<evidence type="ECO:0000256" key="7">
    <source>
        <dbReference type="ARBA" id="ARBA00022519"/>
    </source>
</evidence>
<keyword evidence="6" id="KW-1003">Cell membrane</keyword>
<comment type="similarity">
    <text evidence="2">Belongs to the MerT family.</text>
</comment>
<keyword evidence="17" id="KW-1185">Reference proteome</keyword>
<evidence type="ECO:0000256" key="11">
    <source>
        <dbReference type="ARBA" id="ARBA00022989"/>
    </source>
</evidence>
<keyword evidence="5" id="KW-0475">Mercuric resistance</keyword>
<keyword evidence="4" id="KW-0813">Transport</keyword>
<dbReference type="GO" id="GO:0046872">
    <property type="term" value="F:metal ion binding"/>
    <property type="evidence" value="ECO:0007669"/>
    <property type="project" value="UniProtKB-KW"/>
</dbReference>
<dbReference type="InterPro" id="IPR003457">
    <property type="entry name" value="Transprt_MerT"/>
</dbReference>
<reference evidence="16" key="1">
    <citation type="submission" date="2022-08" db="EMBL/GenBank/DDBJ databases">
        <title>Draft genome sequencing of Roseisolibacter agri AW1220.</title>
        <authorList>
            <person name="Tobiishi Y."/>
            <person name="Tonouchi A."/>
        </authorList>
    </citation>
    <scope>NUCLEOTIDE SEQUENCE</scope>
    <source>
        <strain evidence="16">AW1220</strain>
    </source>
</reference>
<proteinExistence type="inferred from homology"/>
<gene>
    <name evidence="16" type="ORF">rosag_17880</name>
</gene>
<dbReference type="GO" id="GO:0005886">
    <property type="term" value="C:plasma membrane"/>
    <property type="evidence" value="ECO:0007669"/>
    <property type="project" value="UniProtKB-SubCell"/>
</dbReference>
<evidence type="ECO:0000256" key="14">
    <source>
        <dbReference type="ARBA" id="ARBA00045720"/>
    </source>
</evidence>
<evidence type="ECO:0000256" key="5">
    <source>
        <dbReference type="ARBA" id="ARBA00022466"/>
    </source>
</evidence>